<dbReference type="InterPro" id="IPR010596">
    <property type="entry name" value="Methuselah_N_dom"/>
</dbReference>
<evidence type="ECO:0000256" key="7">
    <source>
        <dbReference type="ARBA" id="ARBA00023040"/>
    </source>
</evidence>
<dbReference type="InterPro" id="IPR036272">
    <property type="entry name" value="Methuselah_N_sf"/>
</dbReference>
<feature type="transmembrane region" description="Helical" evidence="13">
    <location>
        <begin position="531"/>
        <end position="554"/>
    </location>
</feature>
<feature type="transmembrane region" description="Helical" evidence="13">
    <location>
        <begin position="603"/>
        <end position="621"/>
    </location>
</feature>
<evidence type="ECO:0000256" key="8">
    <source>
        <dbReference type="ARBA" id="ARBA00023136"/>
    </source>
</evidence>
<evidence type="ECO:0000256" key="10">
    <source>
        <dbReference type="ARBA" id="ARBA00023170"/>
    </source>
</evidence>
<organism evidence="16 17">
    <name type="scientific">Bactrocera dorsalis</name>
    <name type="common">Oriental fruit fly</name>
    <name type="synonym">Dacus dorsalis</name>
    <dbReference type="NCBI Taxonomy" id="27457"/>
    <lineage>
        <taxon>Eukaryota</taxon>
        <taxon>Metazoa</taxon>
        <taxon>Ecdysozoa</taxon>
        <taxon>Arthropoda</taxon>
        <taxon>Hexapoda</taxon>
        <taxon>Insecta</taxon>
        <taxon>Pterygota</taxon>
        <taxon>Neoptera</taxon>
        <taxon>Endopterygota</taxon>
        <taxon>Diptera</taxon>
        <taxon>Brachycera</taxon>
        <taxon>Muscomorpha</taxon>
        <taxon>Tephritoidea</taxon>
        <taxon>Tephritidae</taxon>
        <taxon>Bactrocera</taxon>
        <taxon>Bactrocera</taxon>
    </lineage>
</organism>
<feature type="chain" id="PRO_5045710441" evidence="14">
    <location>
        <begin position="27"/>
        <end position="822"/>
    </location>
</feature>
<reference evidence="17" key="1">
    <citation type="submission" date="2025-08" db="UniProtKB">
        <authorList>
            <consortium name="RefSeq"/>
        </authorList>
    </citation>
    <scope>IDENTIFICATION</scope>
    <source>
        <tissue evidence="17">Adult</tissue>
    </source>
</reference>
<evidence type="ECO:0000256" key="6">
    <source>
        <dbReference type="ARBA" id="ARBA00022989"/>
    </source>
</evidence>
<dbReference type="Pfam" id="PF06652">
    <property type="entry name" value="Methuselah_N"/>
    <property type="match status" value="2"/>
</dbReference>
<evidence type="ECO:0000256" key="14">
    <source>
        <dbReference type="SAM" id="SignalP"/>
    </source>
</evidence>
<dbReference type="InterPro" id="IPR051384">
    <property type="entry name" value="Mth_GPCR"/>
</dbReference>
<dbReference type="PANTHER" id="PTHR47154">
    <property type="entry name" value="G-PROTEIN COUPLED RECEPTOR MTH-RELATED"/>
    <property type="match status" value="1"/>
</dbReference>
<keyword evidence="7" id="KW-0297">G-protein coupled receptor</keyword>
<evidence type="ECO:0000256" key="9">
    <source>
        <dbReference type="ARBA" id="ARBA00023157"/>
    </source>
</evidence>
<sequence length="822" mass="94421">MIAAPLASSNAFYFFLSTVSLHFAIAEIPHCAFEDTVNLTGSQILPTGFYNYEGLAVPPHLTGFYEHIELFGGKRKVVAEHLRGCVCQLKRCVKFCCHPRADMYRSTETLRVECDDQLNEELTYSPFLNITLNNGKRISMHVMDEFVVQQGLPCDLGYMSMPHLRKEHQWELFENGSLLRFGDQLLISRRDYCLTAYPVGNHFVLNPMNCDAGQKISASLMLNTMIMLISLPFLYATILIFWLIPGLRNLNTKCLISYQFSLAIGNTMIIVTNLRKSDYDKTVCAAVGESVYFLDLIITLLIKLIEYITTNFSVKMRSRHLMVFFVIYLLNCHGVLSNIPNCAFEDTVNITAGQKFPNGTYSYEDLLVPSHLIGYYTYIELFGGERKPVEQHLRGCVCQLKRCIKFCCDPRAEMHRLDENSPAKCEPILIGGINYSPYLNITLHNGTQRAMNWLNEFVVQRGLPCENGQMLAPHVSDLERWELFENGSLLIADRPFISRRDYCLYAYPVYGINVLNPMDCFPYTEEKPPTIIANTIILMISAPFLYATIIILWLMGKLRNLHGKCLACYLFSLANGTLLLVVVNLRNSKYDDVACATIGFVNYYILTAVFFWLNVICFDLWKNFRITNVSIQLSTERKQFLYYSLYAWGLPAIMTAITVTLQYSDLPDELKSGIGVLRCWLNTDNWSAMIYFYGPCLLLIVFNIVFFFLTTKKILTTRRELRKLTRDDCRMQRLHSQQNNVWLFFRLFTIMGISWLLEIFTYLAGDREEYIVICAIINAFNSAQGLIIFIILILREKNLSVINNAIIANFSKLRCCRPVSHK</sequence>
<keyword evidence="4 13" id="KW-0812">Transmembrane</keyword>
<evidence type="ECO:0000256" key="11">
    <source>
        <dbReference type="ARBA" id="ARBA00023180"/>
    </source>
</evidence>
<dbReference type="Gene3D" id="1.20.1070.10">
    <property type="entry name" value="Rhodopsin 7-helix transmembrane proteins"/>
    <property type="match status" value="2"/>
</dbReference>
<proteinExistence type="inferred from homology"/>
<gene>
    <name evidence="17" type="primary">LOC105224897</name>
</gene>
<evidence type="ECO:0000256" key="12">
    <source>
        <dbReference type="ARBA" id="ARBA00023224"/>
    </source>
</evidence>
<evidence type="ECO:0000259" key="15">
    <source>
        <dbReference type="PROSITE" id="PS50261"/>
    </source>
</evidence>
<keyword evidence="3" id="KW-1003">Cell membrane</keyword>
<dbReference type="RefSeq" id="XP_049313754.1">
    <property type="nucleotide sequence ID" value="XM_049457797.1"/>
</dbReference>
<dbReference type="Gene3D" id="2.170.180.11">
    <property type="entry name" value="Methuselah ectodomain, domain 2"/>
    <property type="match status" value="2"/>
</dbReference>
<feature type="transmembrane region" description="Helical" evidence="13">
    <location>
        <begin position="220"/>
        <end position="243"/>
    </location>
</feature>
<feature type="transmembrane region" description="Helical" evidence="13">
    <location>
        <begin position="255"/>
        <end position="271"/>
    </location>
</feature>
<feature type="signal peptide" evidence="14">
    <location>
        <begin position="1"/>
        <end position="26"/>
    </location>
</feature>
<dbReference type="SUPFAM" id="SSF63877">
    <property type="entry name" value="Methuselah ectodomain"/>
    <property type="match status" value="2"/>
</dbReference>
<keyword evidence="8 13" id="KW-0472">Membrane</keyword>
<evidence type="ECO:0000313" key="16">
    <source>
        <dbReference type="Proteomes" id="UP001652620"/>
    </source>
</evidence>
<feature type="transmembrane region" description="Helical" evidence="13">
    <location>
        <begin position="690"/>
        <end position="709"/>
    </location>
</feature>
<dbReference type="PANTHER" id="PTHR47154:SF2">
    <property type="entry name" value="G-PROTEIN COUPLED RECEPTOR MTH-RELATED"/>
    <property type="match status" value="1"/>
</dbReference>
<dbReference type="GeneID" id="105224897"/>
<dbReference type="PROSITE" id="PS50261">
    <property type="entry name" value="G_PROTEIN_RECEP_F2_4"/>
    <property type="match status" value="1"/>
</dbReference>
<feature type="transmembrane region" description="Helical" evidence="13">
    <location>
        <begin position="291"/>
        <end position="309"/>
    </location>
</feature>
<name>A0ABM3JX03_BACDO</name>
<protein>
    <submittedName>
        <fullName evidence="17">G-protein coupled receptor Mth2</fullName>
    </submittedName>
</protein>
<feature type="transmembrane region" description="Helical" evidence="13">
    <location>
        <begin position="770"/>
        <end position="794"/>
    </location>
</feature>
<dbReference type="CDD" id="cd15039">
    <property type="entry name" value="7tmB3_Methuselah-like"/>
    <property type="match status" value="1"/>
</dbReference>
<evidence type="ECO:0000256" key="5">
    <source>
        <dbReference type="ARBA" id="ARBA00022729"/>
    </source>
</evidence>
<feature type="transmembrane region" description="Helical" evidence="13">
    <location>
        <begin position="566"/>
        <end position="583"/>
    </location>
</feature>
<evidence type="ECO:0000256" key="4">
    <source>
        <dbReference type="ARBA" id="ARBA00022692"/>
    </source>
</evidence>
<keyword evidence="5 14" id="KW-0732">Signal</keyword>
<evidence type="ECO:0000313" key="17">
    <source>
        <dbReference type="RefSeq" id="XP_049313754.1"/>
    </source>
</evidence>
<dbReference type="InterPro" id="IPR044860">
    <property type="entry name" value="Methusela_ecto_dom_1"/>
</dbReference>
<keyword evidence="9" id="KW-1015">Disulfide bond</keyword>
<evidence type="ECO:0000256" key="2">
    <source>
        <dbReference type="ARBA" id="ARBA00008979"/>
    </source>
</evidence>
<dbReference type="InterPro" id="IPR000832">
    <property type="entry name" value="GPCR_2_secretin-like"/>
</dbReference>
<dbReference type="InterPro" id="IPR017981">
    <property type="entry name" value="GPCR_2-like_7TM"/>
</dbReference>
<feature type="transmembrane region" description="Helical" evidence="13">
    <location>
        <begin position="741"/>
        <end position="764"/>
    </location>
</feature>
<evidence type="ECO:0000256" key="13">
    <source>
        <dbReference type="SAM" id="Phobius"/>
    </source>
</evidence>
<keyword evidence="6 13" id="KW-1133">Transmembrane helix</keyword>
<comment type="similarity">
    <text evidence="2">Belongs to the G-protein coupled receptor 2 family. Mth subfamily.</text>
</comment>
<feature type="transmembrane region" description="Helical" evidence="13">
    <location>
        <begin position="641"/>
        <end position="663"/>
    </location>
</feature>
<evidence type="ECO:0000256" key="1">
    <source>
        <dbReference type="ARBA" id="ARBA00004651"/>
    </source>
</evidence>
<dbReference type="InterPro" id="IPR023311">
    <property type="entry name" value="Methusela_ecto_dom_2"/>
</dbReference>
<evidence type="ECO:0000256" key="3">
    <source>
        <dbReference type="ARBA" id="ARBA00022475"/>
    </source>
</evidence>
<feature type="transmembrane region" description="Helical" evidence="13">
    <location>
        <begin position="321"/>
        <end position="339"/>
    </location>
</feature>
<keyword evidence="12" id="KW-0807">Transducer</keyword>
<keyword evidence="11" id="KW-0325">Glycoprotein</keyword>
<keyword evidence="16" id="KW-1185">Reference proteome</keyword>
<dbReference type="Pfam" id="PF00002">
    <property type="entry name" value="7tm_2"/>
    <property type="match status" value="1"/>
</dbReference>
<dbReference type="Gene3D" id="2.30.160.11">
    <property type="match status" value="2"/>
</dbReference>
<dbReference type="Proteomes" id="UP001652620">
    <property type="component" value="Chromosome 5"/>
</dbReference>
<feature type="domain" description="G-protein coupled receptors family 2 profile 2" evidence="15">
    <location>
        <begin position="530"/>
        <end position="796"/>
    </location>
</feature>
<comment type="subcellular location">
    <subcellularLocation>
        <location evidence="1">Cell membrane</location>
        <topology evidence="1">Multi-pass membrane protein</topology>
    </subcellularLocation>
</comment>
<keyword evidence="10 17" id="KW-0675">Receptor</keyword>
<accession>A0ABM3JX03</accession>